<organism evidence="7 8">
    <name type="scientific">Owenia fusiformis</name>
    <name type="common">Polychaete worm</name>
    <dbReference type="NCBI Taxonomy" id="6347"/>
    <lineage>
        <taxon>Eukaryota</taxon>
        <taxon>Metazoa</taxon>
        <taxon>Spiralia</taxon>
        <taxon>Lophotrochozoa</taxon>
        <taxon>Annelida</taxon>
        <taxon>Polychaeta</taxon>
        <taxon>Sedentaria</taxon>
        <taxon>Canalipalpata</taxon>
        <taxon>Sabellida</taxon>
        <taxon>Oweniida</taxon>
        <taxon>Oweniidae</taxon>
        <taxon>Owenia</taxon>
    </lineage>
</organism>
<feature type="domain" description="WSC" evidence="6">
    <location>
        <begin position="108"/>
        <end position="205"/>
    </location>
</feature>
<feature type="domain" description="C-type lectin" evidence="5">
    <location>
        <begin position="259"/>
        <end position="373"/>
    </location>
</feature>
<evidence type="ECO:0000256" key="1">
    <source>
        <dbReference type="ARBA" id="ARBA00023157"/>
    </source>
</evidence>
<keyword evidence="4" id="KW-0732">Signal</keyword>
<dbReference type="OrthoDB" id="6042110at2759"/>
<dbReference type="Proteomes" id="UP000749559">
    <property type="component" value="Unassembled WGS sequence"/>
</dbReference>
<accession>A0A8S4N3Q5</accession>
<dbReference type="SMART" id="SM00034">
    <property type="entry name" value="CLECT"/>
    <property type="match status" value="2"/>
</dbReference>
<dbReference type="PANTHER" id="PTHR22803">
    <property type="entry name" value="MANNOSE, PHOSPHOLIPASE, LECTIN RECEPTOR RELATED"/>
    <property type="match status" value="1"/>
</dbReference>
<sequence length="619" mass="69637">MDITSWILVLINIALLLYSSGHCSAESLCDDASIIDNEDRVCYLKSDSPASWSKAGEDCGKKGGELPVLSDAHRNDFFVNALRKESMDDIWIGANQTASHWHWLSGAPILEQGCYLDFETRDFEERALSNAGNLTYDYCIDQCSTYKFAGLQAGRECWCGNSFNKYGVPESREEWCATPCSGQGDRLCGDSWKNTVLAIGGLFTSWAETQPNNYKNHQDCAATNREGIWFDETCTMSFYYLCDIDRSEEDCRGMDGIFINSSCVTLSTEKRSWFEATNACQSKMGNLLEIESEQFQDDLKQRLRSRIGDREKYWINLVKTRWQWSTGDPVMEFHWSENHPNVSTDQCVAMVENEGRYMWQITPCDQPRNYLCQIVMPEETTTTEAPTTTSTTTTTTTVPTTTKKPTTEPPTPEPETTTEDQFNNWPTSEPGPAESGDDDSGTYSGLDVGVVIALSLAGALLIFTCIFGAFVCHRALKKSRGGRKLTDDGPSPINGYKNNNPHHQNPQPHNVYELNTNYVNPPAKQEVKPDDNIYDTTLKTNWVEVKDNTENEYAEPPNESEYANTEVINEHNDEDLERNKVNAERIRAVKSKNRARAIGHDVFNSAENIPGQVNQGTDL</sequence>
<feature type="signal peptide" evidence="4">
    <location>
        <begin position="1"/>
        <end position="25"/>
    </location>
</feature>
<dbReference type="PROSITE" id="PS00615">
    <property type="entry name" value="C_TYPE_LECTIN_1"/>
    <property type="match status" value="1"/>
</dbReference>
<feature type="domain" description="C-type lectin" evidence="5">
    <location>
        <begin position="192"/>
        <end position="243"/>
    </location>
</feature>
<dbReference type="EMBL" id="CAIIXF020000001">
    <property type="protein sequence ID" value="CAH1775120.1"/>
    <property type="molecule type" value="Genomic_DNA"/>
</dbReference>
<evidence type="ECO:0000313" key="7">
    <source>
        <dbReference type="EMBL" id="CAH1775120.1"/>
    </source>
</evidence>
<dbReference type="PROSITE" id="PS51212">
    <property type="entry name" value="WSC"/>
    <property type="match status" value="1"/>
</dbReference>
<keyword evidence="3" id="KW-0812">Transmembrane</keyword>
<dbReference type="SMART" id="SM00321">
    <property type="entry name" value="WSC"/>
    <property type="match status" value="1"/>
</dbReference>
<protein>
    <submittedName>
        <fullName evidence="7">Uncharacterized protein</fullName>
    </submittedName>
</protein>
<feature type="region of interest" description="Disordered" evidence="2">
    <location>
        <begin position="478"/>
        <end position="508"/>
    </location>
</feature>
<evidence type="ECO:0000259" key="5">
    <source>
        <dbReference type="PROSITE" id="PS50041"/>
    </source>
</evidence>
<keyword evidence="8" id="KW-1185">Reference proteome</keyword>
<keyword evidence="1" id="KW-1015">Disulfide bond</keyword>
<evidence type="ECO:0000256" key="2">
    <source>
        <dbReference type="SAM" id="MobiDB-lite"/>
    </source>
</evidence>
<dbReference type="InterPro" id="IPR016187">
    <property type="entry name" value="CTDL_fold"/>
</dbReference>
<feature type="compositionally biased region" description="Low complexity" evidence="2">
    <location>
        <begin position="381"/>
        <end position="404"/>
    </location>
</feature>
<name>A0A8S4N3Q5_OWEFU</name>
<proteinExistence type="predicted"/>
<dbReference type="InterPro" id="IPR016186">
    <property type="entry name" value="C-type_lectin-like/link_sf"/>
</dbReference>
<dbReference type="Pfam" id="PF00059">
    <property type="entry name" value="Lectin_C"/>
    <property type="match status" value="2"/>
</dbReference>
<evidence type="ECO:0000313" key="8">
    <source>
        <dbReference type="Proteomes" id="UP000749559"/>
    </source>
</evidence>
<keyword evidence="3" id="KW-1133">Transmembrane helix</keyword>
<dbReference type="InterPro" id="IPR002889">
    <property type="entry name" value="WSC_carb-bd"/>
</dbReference>
<dbReference type="InterPro" id="IPR001304">
    <property type="entry name" value="C-type_lectin-like"/>
</dbReference>
<dbReference type="PROSITE" id="PS50041">
    <property type="entry name" value="C_TYPE_LECTIN_2"/>
    <property type="match status" value="3"/>
</dbReference>
<evidence type="ECO:0000256" key="4">
    <source>
        <dbReference type="SAM" id="SignalP"/>
    </source>
</evidence>
<feature type="region of interest" description="Disordered" evidence="2">
    <location>
        <begin position="381"/>
        <end position="440"/>
    </location>
</feature>
<feature type="domain" description="C-type lectin" evidence="5">
    <location>
        <begin position="38"/>
        <end position="157"/>
    </location>
</feature>
<evidence type="ECO:0000256" key="3">
    <source>
        <dbReference type="SAM" id="Phobius"/>
    </source>
</evidence>
<dbReference type="Pfam" id="PF01822">
    <property type="entry name" value="WSC"/>
    <property type="match status" value="1"/>
</dbReference>
<dbReference type="AlphaFoldDB" id="A0A8S4N3Q5"/>
<evidence type="ECO:0000259" key="6">
    <source>
        <dbReference type="PROSITE" id="PS51212"/>
    </source>
</evidence>
<dbReference type="InterPro" id="IPR050111">
    <property type="entry name" value="C-type_lectin/snaclec_domain"/>
</dbReference>
<dbReference type="Gene3D" id="3.10.100.10">
    <property type="entry name" value="Mannose-Binding Protein A, subunit A"/>
    <property type="match status" value="3"/>
</dbReference>
<dbReference type="InterPro" id="IPR018378">
    <property type="entry name" value="C-type_lectin_CS"/>
</dbReference>
<feature type="chain" id="PRO_5035900251" evidence="4">
    <location>
        <begin position="26"/>
        <end position="619"/>
    </location>
</feature>
<comment type="caution">
    <text evidence="7">The sequence shown here is derived from an EMBL/GenBank/DDBJ whole genome shotgun (WGS) entry which is preliminary data.</text>
</comment>
<reference evidence="7" key="1">
    <citation type="submission" date="2022-03" db="EMBL/GenBank/DDBJ databases">
        <authorList>
            <person name="Martin C."/>
        </authorList>
    </citation>
    <scope>NUCLEOTIDE SEQUENCE</scope>
</reference>
<dbReference type="CDD" id="cd00037">
    <property type="entry name" value="CLECT"/>
    <property type="match status" value="2"/>
</dbReference>
<feature type="compositionally biased region" description="Low complexity" evidence="2">
    <location>
        <begin position="498"/>
        <end position="508"/>
    </location>
</feature>
<gene>
    <name evidence="7" type="ORF">OFUS_LOCUS2466</name>
</gene>
<feature type="transmembrane region" description="Helical" evidence="3">
    <location>
        <begin position="448"/>
        <end position="471"/>
    </location>
</feature>
<dbReference type="SUPFAM" id="SSF56436">
    <property type="entry name" value="C-type lectin-like"/>
    <property type="match status" value="2"/>
</dbReference>
<keyword evidence="3" id="KW-0472">Membrane</keyword>